<evidence type="ECO:0000256" key="1">
    <source>
        <dbReference type="SAM" id="SignalP"/>
    </source>
</evidence>
<keyword evidence="3" id="KW-1185">Reference proteome</keyword>
<evidence type="ECO:0000313" key="2">
    <source>
        <dbReference type="EMBL" id="MXO90917.1"/>
    </source>
</evidence>
<sequence>MKKSVLVFGAMVSALWASPTVAGGAYCSPEYRPDNPHPNCGSQIAIGPGNDTRVNLFLLLQDKVGGNGAGRAYPSDGYAAVEGRNFFKWPELRQAWLPAPVEERWADMFGTRCQTVESGAEQFRAAIGRDSSIGSERRGFLQNARKRLSGACEGRAPQLPQVATGEYFPWDSELGRASRSERAFLSYLEGSGSFYLDQWDRASGIYQDLADNAANDWVKETARYMVARTALNEAIDGSVGRWGSIDLSKAPTDVAARAEQGFRDYLSQYPLGRYAGSAKGLIRKALWLQGDRKRLGQTYAGMIAATDEVTNGTADLVQELDDKYLITYEETEPAVDQSNALLLATHNLMRMRKWPNAEMSNDDVLKAEELEAQADAFAGHPDLYSFLKASHAFYIADNPRAVLQLVPDAARAKSYTPLDFSRQYLRGLALHALKDRNEEGFWLDLIKGADGMYQRPSIELALARVYETNGTLGKAFAANSPITDPYIRRILLGSSAGPDILKAQVRADDQPASVRSFALFTVLLKQLQHGEYAGYLDDLQFASQFDPDDQDDSLWSIYETETPPLKLFTQGPVSDGYACPALGQTVRTLARNGRSVQARICLGEFYRLNGFDDFNFGQNAYRAEGDTRYYLGSSDAYPGDPTARHDIYISIIGDRGASRDDRAYALYRAIRCYAPSQNNSCGGKSVNVDQRKAWFQRLKRDYSSTKWAQELEYYW</sequence>
<dbReference type="EMBL" id="WTYX01000001">
    <property type="protein sequence ID" value="MXO90917.1"/>
    <property type="molecule type" value="Genomic_DNA"/>
</dbReference>
<protein>
    <recommendedName>
        <fullName evidence="4">Outer membrane assembly lipoprotein YfiO</fullName>
    </recommendedName>
</protein>
<dbReference type="RefSeq" id="WP_160604495.1">
    <property type="nucleotide sequence ID" value="NZ_WTYX01000001.1"/>
</dbReference>
<dbReference type="OrthoDB" id="5583261at2"/>
<reference evidence="2 3" key="1">
    <citation type="submission" date="2019-12" db="EMBL/GenBank/DDBJ databases">
        <title>Genomic-based taxomic classification of the family Erythrobacteraceae.</title>
        <authorList>
            <person name="Xu L."/>
        </authorList>
    </citation>
    <scope>NUCLEOTIDE SEQUENCE [LARGE SCALE GENOMIC DNA]</scope>
    <source>
        <strain evidence="2 3">KCTC 52763</strain>
    </source>
</reference>
<keyword evidence="1" id="KW-0732">Signal</keyword>
<comment type="caution">
    <text evidence="2">The sequence shown here is derived from an EMBL/GenBank/DDBJ whole genome shotgun (WGS) entry which is preliminary data.</text>
</comment>
<dbReference type="Proteomes" id="UP000442714">
    <property type="component" value="Unassembled WGS sequence"/>
</dbReference>
<gene>
    <name evidence="2" type="ORF">GRI41_08800</name>
</gene>
<dbReference type="AlphaFoldDB" id="A0A844ZVY1"/>
<accession>A0A844ZVY1</accession>
<proteinExistence type="predicted"/>
<name>A0A844ZVY1_9SPHN</name>
<evidence type="ECO:0008006" key="4">
    <source>
        <dbReference type="Google" id="ProtNLM"/>
    </source>
</evidence>
<feature type="chain" id="PRO_5032879312" description="Outer membrane assembly lipoprotein YfiO" evidence="1">
    <location>
        <begin position="23"/>
        <end position="715"/>
    </location>
</feature>
<organism evidence="2 3">
    <name type="scientific">Pontixanthobacter aquaemixtae</name>
    <dbReference type="NCBI Taxonomy" id="1958940"/>
    <lineage>
        <taxon>Bacteria</taxon>
        <taxon>Pseudomonadati</taxon>
        <taxon>Pseudomonadota</taxon>
        <taxon>Alphaproteobacteria</taxon>
        <taxon>Sphingomonadales</taxon>
        <taxon>Erythrobacteraceae</taxon>
        <taxon>Pontixanthobacter</taxon>
    </lineage>
</organism>
<feature type="signal peptide" evidence="1">
    <location>
        <begin position="1"/>
        <end position="22"/>
    </location>
</feature>
<evidence type="ECO:0000313" key="3">
    <source>
        <dbReference type="Proteomes" id="UP000442714"/>
    </source>
</evidence>